<dbReference type="NCBIfam" id="TIGR02801">
    <property type="entry name" value="tolR"/>
    <property type="match status" value="1"/>
</dbReference>
<dbReference type="RefSeq" id="WP_420243273.1">
    <property type="nucleotide sequence ID" value="NZ_BOPV01000001.1"/>
</dbReference>
<dbReference type="GO" id="GO:0015031">
    <property type="term" value="P:protein transport"/>
    <property type="evidence" value="ECO:0007669"/>
    <property type="project" value="UniProtKB-KW"/>
</dbReference>
<feature type="transmembrane region" description="Helical" evidence="11">
    <location>
        <begin position="21"/>
        <end position="47"/>
    </location>
</feature>
<dbReference type="GO" id="GO:0022857">
    <property type="term" value="F:transmembrane transporter activity"/>
    <property type="evidence" value="ECO:0007669"/>
    <property type="project" value="InterPro"/>
</dbReference>
<evidence type="ECO:0000256" key="11">
    <source>
        <dbReference type="SAM" id="Phobius"/>
    </source>
</evidence>
<evidence type="ECO:0000256" key="3">
    <source>
        <dbReference type="ARBA" id="ARBA00022475"/>
    </source>
</evidence>
<dbReference type="GO" id="GO:0051301">
    <property type="term" value="P:cell division"/>
    <property type="evidence" value="ECO:0007669"/>
    <property type="project" value="UniProtKB-KW"/>
</dbReference>
<keyword evidence="3" id="KW-1003">Cell membrane</keyword>
<dbReference type="PANTHER" id="PTHR30558">
    <property type="entry name" value="EXBD MEMBRANE COMPONENT OF PMF-DRIVEN MACROMOLECULE IMPORT SYSTEM"/>
    <property type="match status" value="1"/>
</dbReference>
<dbReference type="Pfam" id="PF02472">
    <property type="entry name" value="ExbD"/>
    <property type="match status" value="1"/>
</dbReference>
<evidence type="ECO:0000256" key="6">
    <source>
        <dbReference type="ARBA" id="ARBA00022692"/>
    </source>
</evidence>
<keyword evidence="8 11" id="KW-0472">Membrane</keyword>
<keyword evidence="10" id="KW-0813">Transport</keyword>
<evidence type="ECO:0000256" key="2">
    <source>
        <dbReference type="ARBA" id="ARBA00005811"/>
    </source>
</evidence>
<evidence type="ECO:0000256" key="7">
    <source>
        <dbReference type="ARBA" id="ARBA00022989"/>
    </source>
</evidence>
<evidence type="ECO:0000256" key="8">
    <source>
        <dbReference type="ARBA" id="ARBA00023136"/>
    </source>
</evidence>
<dbReference type="EMBL" id="BOPV01000001">
    <property type="protein sequence ID" value="GIL40164.1"/>
    <property type="molecule type" value="Genomic_DNA"/>
</dbReference>
<keyword evidence="7 11" id="KW-1133">Transmembrane helix</keyword>
<name>A0A8S8XBS3_9PROT</name>
<keyword evidence="13" id="KW-1185">Reference proteome</keyword>
<accession>A0A8S8XBS3</accession>
<evidence type="ECO:0000256" key="4">
    <source>
        <dbReference type="ARBA" id="ARBA00022519"/>
    </source>
</evidence>
<dbReference type="AlphaFoldDB" id="A0A8S8XBS3"/>
<evidence type="ECO:0000256" key="5">
    <source>
        <dbReference type="ARBA" id="ARBA00022618"/>
    </source>
</evidence>
<protein>
    <submittedName>
        <fullName evidence="12">Protein TolR</fullName>
    </submittedName>
</protein>
<evidence type="ECO:0000313" key="13">
    <source>
        <dbReference type="Proteomes" id="UP000681075"/>
    </source>
</evidence>
<dbReference type="InterPro" id="IPR003400">
    <property type="entry name" value="ExbD"/>
</dbReference>
<evidence type="ECO:0000313" key="12">
    <source>
        <dbReference type="EMBL" id="GIL40164.1"/>
    </source>
</evidence>
<sequence>MAMATAGRGPKRGGKYRRRPLAEINVTPMVDVMLVLLVVFMVAAPMMTNGVPVDLPKTNARAISNNDDKPLEISVDKAGDVYLMQTKVDIDSLVPRLTAIAGANKEARIYLRGDKGIDYGKMMQVLSSITNAGFSKVSLVSTPAPDAKKK</sequence>
<keyword evidence="4" id="KW-0997">Cell inner membrane</keyword>
<comment type="caution">
    <text evidence="12">The sequence shown here is derived from an EMBL/GenBank/DDBJ whole genome shotgun (WGS) entry which is preliminary data.</text>
</comment>
<keyword evidence="5" id="KW-0132">Cell division</keyword>
<proteinExistence type="inferred from homology"/>
<keyword evidence="10" id="KW-0653">Protein transport</keyword>
<keyword evidence="6 10" id="KW-0812">Transmembrane</keyword>
<reference evidence="12" key="1">
    <citation type="submission" date="2021-02" db="EMBL/GenBank/DDBJ databases">
        <title>Genome sequence of Rhodospirillales sp. strain TMPK1 isolated from soil.</title>
        <authorList>
            <person name="Nakai R."/>
            <person name="Kusada H."/>
            <person name="Tamaki H."/>
        </authorList>
    </citation>
    <scope>NUCLEOTIDE SEQUENCE</scope>
    <source>
        <strain evidence="12">TMPK1</strain>
    </source>
</reference>
<comment type="similarity">
    <text evidence="2 10">Belongs to the ExbD/TolR family.</text>
</comment>
<keyword evidence="9" id="KW-0131">Cell cycle</keyword>
<organism evidence="12 13">
    <name type="scientific">Roseiterribacter gracilis</name>
    <dbReference type="NCBI Taxonomy" id="2812848"/>
    <lineage>
        <taxon>Bacteria</taxon>
        <taxon>Pseudomonadati</taxon>
        <taxon>Pseudomonadota</taxon>
        <taxon>Alphaproteobacteria</taxon>
        <taxon>Rhodospirillales</taxon>
        <taxon>Roseiterribacteraceae</taxon>
        <taxon>Roseiterribacter</taxon>
    </lineage>
</organism>
<gene>
    <name evidence="12" type="primary">tolR</name>
    <name evidence="12" type="ORF">TMPK1_24010</name>
</gene>
<evidence type="ECO:0000256" key="9">
    <source>
        <dbReference type="ARBA" id="ARBA00023306"/>
    </source>
</evidence>
<dbReference type="Gene3D" id="3.30.420.270">
    <property type="match status" value="1"/>
</dbReference>
<dbReference type="Proteomes" id="UP000681075">
    <property type="component" value="Unassembled WGS sequence"/>
</dbReference>
<dbReference type="GO" id="GO:0005886">
    <property type="term" value="C:plasma membrane"/>
    <property type="evidence" value="ECO:0007669"/>
    <property type="project" value="UniProtKB-SubCell"/>
</dbReference>
<evidence type="ECO:0000256" key="1">
    <source>
        <dbReference type="ARBA" id="ARBA00004162"/>
    </source>
</evidence>
<comment type="subcellular location">
    <subcellularLocation>
        <location evidence="1">Cell membrane</location>
        <topology evidence="1">Single-pass membrane protein</topology>
    </subcellularLocation>
    <subcellularLocation>
        <location evidence="10">Cell membrane</location>
        <topology evidence="10">Single-pass type II membrane protein</topology>
    </subcellularLocation>
</comment>
<dbReference type="InterPro" id="IPR014168">
    <property type="entry name" value="Tol-Pal_TolR"/>
</dbReference>
<evidence type="ECO:0000256" key="10">
    <source>
        <dbReference type="RuleBase" id="RU003879"/>
    </source>
</evidence>
<dbReference type="PANTHER" id="PTHR30558:SF7">
    <property type="entry name" value="TOL-PAL SYSTEM PROTEIN TOLR"/>
    <property type="match status" value="1"/>
</dbReference>